<dbReference type="STRING" id="41875.K8EQY9"/>
<organism evidence="8 9">
    <name type="scientific">Bathycoccus prasinos</name>
    <dbReference type="NCBI Taxonomy" id="41875"/>
    <lineage>
        <taxon>Eukaryota</taxon>
        <taxon>Viridiplantae</taxon>
        <taxon>Chlorophyta</taxon>
        <taxon>Mamiellophyceae</taxon>
        <taxon>Mamiellales</taxon>
        <taxon>Bathycoccaceae</taxon>
        <taxon>Bathycoccus</taxon>
    </lineage>
</organism>
<dbReference type="PANTHER" id="PTHR32002:SF41">
    <property type="entry name" value="PROTEIN NLP8"/>
    <property type="match status" value="1"/>
</dbReference>
<evidence type="ECO:0000256" key="4">
    <source>
        <dbReference type="ARBA" id="ARBA00023242"/>
    </source>
</evidence>
<keyword evidence="9" id="KW-1185">Reference proteome</keyword>
<dbReference type="InterPro" id="IPR055081">
    <property type="entry name" value="NLP1-9_GAF"/>
</dbReference>
<dbReference type="KEGG" id="bpg:Bathy17g00320"/>
<feature type="domain" description="PB1" evidence="7">
    <location>
        <begin position="1145"/>
        <end position="1231"/>
    </location>
</feature>
<evidence type="ECO:0000256" key="3">
    <source>
        <dbReference type="ARBA" id="ARBA00023163"/>
    </source>
</evidence>
<feature type="compositionally biased region" description="Gly residues" evidence="5">
    <location>
        <begin position="680"/>
        <end position="690"/>
    </location>
</feature>
<feature type="region of interest" description="Disordered" evidence="5">
    <location>
        <begin position="478"/>
        <end position="545"/>
    </location>
</feature>
<dbReference type="SUPFAM" id="SSF54277">
    <property type="entry name" value="CAD &amp; PB1 domains"/>
    <property type="match status" value="2"/>
</dbReference>
<dbReference type="OrthoDB" id="6270329at2759"/>
<dbReference type="GeneID" id="19010940"/>
<dbReference type="SMART" id="SM00666">
    <property type="entry name" value="PB1"/>
    <property type="match status" value="2"/>
</dbReference>
<dbReference type="InterPro" id="IPR045012">
    <property type="entry name" value="NLP"/>
</dbReference>
<feature type="compositionally biased region" description="Basic and acidic residues" evidence="5">
    <location>
        <begin position="86"/>
        <end position="96"/>
    </location>
</feature>
<protein>
    <submittedName>
        <fullName evidence="8">Nodule inception protein</fullName>
    </submittedName>
</protein>
<dbReference type="RefSeq" id="XP_007508332.1">
    <property type="nucleotide sequence ID" value="XM_007508270.1"/>
</dbReference>
<evidence type="ECO:0000256" key="1">
    <source>
        <dbReference type="ARBA" id="ARBA00023015"/>
    </source>
</evidence>
<dbReference type="Pfam" id="PF02042">
    <property type="entry name" value="RWP-RK"/>
    <property type="match status" value="1"/>
</dbReference>
<name>K8EQY9_9CHLO</name>
<gene>
    <name evidence="8" type="ordered locus">Bathy17g00320</name>
</gene>
<dbReference type="GO" id="GO:0003700">
    <property type="term" value="F:DNA-binding transcription factor activity"/>
    <property type="evidence" value="ECO:0007669"/>
    <property type="project" value="InterPro"/>
</dbReference>
<accession>K8EQY9</accession>
<dbReference type="InterPro" id="IPR053793">
    <property type="entry name" value="PB1-like"/>
</dbReference>
<dbReference type="GO" id="GO:0003677">
    <property type="term" value="F:DNA binding"/>
    <property type="evidence" value="ECO:0007669"/>
    <property type="project" value="UniProtKB-KW"/>
</dbReference>
<dbReference type="eggNOG" id="ENOG502QQ6H">
    <property type="taxonomic scope" value="Eukaryota"/>
</dbReference>
<feature type="compositionally biased region" description="Polar residues" evidence="5">
    <location>
        <begin position="1049"/>
        <end position="1059"/>
    </location>
</feature>
<feature type="domain" description="RWP-RK" evidence="6">
    <location>
        <begin position="558"/>
        <end position="643"/>
    </location>
</feature>
<evidence type="ECO:0000256" key="5">
    <source>
        <dbReference type="SAM" id="MobiDB-lite"/>
    </source>
</evidence>
<feature type="compositionally biased region" description="Polar residues" evidence="5">
    <location>
        <begin position="25"/>
        <end position="37"/>
    </location>
</feature>
<feature type="compositionally biased region" description="Basic and acidic residues" evidence="5">
    <location>
        <begin position="8"/>
        <end position="23"/>
    </location>
</feature>
<dbReference type="EMBL" id="FO082262">
    <property type="protein sequence ID" value="CCO20436.1"/>
    <property type="molecule type" value="Genomic_DNA"/>
</dbReference>
<proteinExistence type="predicted"/>
<reference evidence="8 9" key="1">
    <citation type="submission" date="2011-10" db="EMBL/GenBank/DDBJ databases">
        <authorList>
            <person name="Genoscope - CEA"/>
        </authorList>
    </citation>
    <scope>NUCLEOTIDE SEQUENCE [LARGE SCALE GENOMIC DNA]</scope>
    <source>
        <strain evidence="8 9">RCC 1105</strain>
    </source>
</reference>
<feature type="compositionally biased region" description="Low complexity" evidence="5">
    <location>
        <begin position="646"/>
        <end position="671"/>
    </location>
</feature>
<evidence type="ECO:0000259" key="6">
    <source>
        <dbReference type="PROSITE" id="PS51519"/>
    </source>
</evidence>
<evidence type="ECO:0000313" key="8">
    <source>
        <dbReference type="EMBL" id="CCO20436.1"/>
    </source>
</evidence>
<feature type="region of interest" description="Disordered" evidence="5">
    <location>
        <begin position="1"/>
        <end position="100"/>
    </location>
</feature>
<dbReference type="InterPro" id="IPR003035">
    <property type="entry name" value="RWP-RK_dom"/>
</dbReference>
<evidence type="ECO:0000313" key="9">
    <source>
        <dbReference type="Proteomes" id="UP000198341"/>
    </source>
</evidence>
<keyword evidence="3" id="KW-0804">Transcription</keyword>
<sequence length="1231" mass="134937">MRLKSGRSPRESETNSDMNRDEDITNASRGKTSTTFTTHEKKEGTVEDGSEQHPQFAVTLLEKHQEQQQQQQQQQNDLTSPPPTKGQDEKPNEMSRARRKKNEAIAVVSELYRLHEVGKKTNFRVTQEGLYQTMVELVNNISARVEKSNMVQMWVPRIAGKSVVMTTHGELCKISAKKKTHDSVLAKKFTENTTAFFFNCEVTNGEGMLGLPGRCYVLSRPEFTPSVTSYRPMEYVRVACAYECRIHTTMCLPVFLSEEAMKSERPFTILEVALCHMTESIGELYAATAHEFMKLGLFTTGHDRVGPERYMRKFIESTVETLAPGHANALELMCETLNVPFAQFWIESNGLIVTAGCPYFVKEKECQSYRDMSSQISLMIGQGPVGQAHSKETLIWVDDVQKASQIEWPLHHTSILLGLRGLCACKMRIDCVLPDGTKKKTDAILEILLNPKLQTSAEQIQTVEEVWSYLQRGVRVDNTKNAPDGASAPAVPDSPLAATAGVRGNDEQPASMLMELPDLTGKNNNTDTTREGKNNDDKTGKGKGAAPMTTLQAVEHISMVNKGPDEKNKTSAPWGITLELLQTQFSKHLKDAATDLGVGSTTLKRICRQYGIGRWPRRSLKSKQYKAMKEAAKQQSSQNKLRKARSSGGHSSGGSPRDGGSSFKSSGGDSDAVAGESVHGPGGRMSGGGSLSNLAKTGDGSPLGDGLFTMGSTGGAPIRGKEGSGGVGALLGSGEEGRSHGGFQAFRGIATQGQFDWGDEEERERGASWHAGSGFVSHGRLKNAKGQIVASGSQHGGHTASQFFGAQQHQQPHQSMPIAPAMQQGDFGLAAEKAETKTPNKKYKKDVAVGTKAGAGKAAVPFSFDDHFYETVHGAHNFSQQLYPHQYNNNDDSVHGSTYSESAHGGSHYNGGSMHGNPGGDHSVHGTTALAGILNNTLGGFDDDLFIANDTMEEADADMMAILLNEGEKVEEVPQLVVKFRVGADTIRFRLLHKWSVQMLLDRIRKLIVFPDSAKLKYMDDEDDMCILQSEHDLDECIKFTEHRKKESGNSGNNKSATNDPVVIGESNAQNNARQQQQQQQQQKQELLATGFAPNKPNGGEITIFICLADGSMPSLNAYELIKQDIHSIPPSLSASVNARRDQLTINVKVTHDNDTCRFLLEPKMNHVTLMEHVLKLFGIQKETSSSSHYHRLTYLDDSEEWITLAGDLDLDECRALCGCSPSLRMKLLDR</sequence>
<keyword evidence="4" id="KW-0539">Nucleus</keyword>
<dbReference type="Pfam" id="PF22922">
    <property type="entry name" value="GAF_NLP"/>
    <property type="match status" value="1"/>
</dbReference>
<dbReference type="PROSITE" id="PS51519">
    <property type="entry name" value="RWP_RK"/>
    <property type="match status" value="1"/>
</dbReference>
<dbReference type="PROSITE" id="PS51745">
    <property type="entry name" value="PB1"/>
    <property type="match status" value="1"/>
</dbReference>
<feature type="compositionally biased region" description="Basic and acidic residues" evidence="5">
    <location>
        <begin position="528"/>
        <end position="540"/>
    </location>
</feature>
<dbReference type="Gene3D" id="3.10.20.90">
    <property type="entry name" value="Phosphatidylinositol 3-kinase Catalytic Subunit, Chain A, domain 1"/>
    <property type="match status" value="2"/>
</dbReference>
<feature type="region of interest" description="Disordered" evidence="5">
    <location>
        <begin position="1044"/>
        <end position="1063"/>
    </location>
</feature>
<keyword evidence="1" id="KW-0805">Transcription regulation</keyword>
<dbReference type="Proteomes" id="UP000198341">
    <property type="component" value="Chromosome 17"/>
</dbReference>
<dbReference type="AlphaFoldDB" id="K8EQY9"/>
<dbReference type="InterPro" id="IPR000270">
    <property type="entry name" value="PB1_dom"/>
</dbReference>
<keyword evidence="2" id="KW-0238">DNA-binding</keyword>
<feature type="region of interest" description="Disordered" evidence="5">
    <location>
        <begin position="618"/>
        <end position="739"/>
    </location>
</feature>
<evidence type="ECO:0000256" key="2">
    <source>
        <dbReference type="ARBA" id="ARBA00023125"/>
    </source>
</evidence>
<dbReference type="PANTHER" id="PTHR32002">
    <property type="entry name" value="PROTEIN NLP8"/>
    <property type="match status" value="1"/>
</dbReference>
<evidence type="ECO:0000259" key="7">
    <source>
        <dbReference type="PROSITE" id="PS51745"/>
    </source>
</evidence>